<dbReference type="Proteomes" id="UP000322976">
    <property type="component" value="Unassembled WGS sequence"/>
</dbReference>
<name>A0A5D8QEH3_9THEO</name>
<evidence type="ECO:0000256" key="3">
    <source>
        <dbReference type="ARBA" id="ARBA00022475"/>
    </source>
</evidence>
<keyword evidence="10" id="KW-1185">Reference proteome</keyword>
<dbReference type="EMBL" id="VTPS01000007">
    <property type="protein sequence ID" value="TZE82246.1"/>
    <property type="molecule type" value="Genomic_DNA"/>
</dbReference>
<dbReference type="PIRSF" id="PIRSF037497">
    <property type="entry name" value="MreD_Clostridium/Treponema_prd"/>
    <property type="match status" value="1"/>
</dbReference>
<reference evidence="9 10" key="1">
    <citation type="submission" date="2019-08" db="EMBL/GenBank/DDBJ databases">
        <title>Calorimonas adulescens gen. nov., sp. nov., an anaerobic thermophilic bacterium from Sakhalin hot spring.</title>
        <authorList>
            <person name="Khomyakova M.A."/>
            <person name="Merkel A.Y."/>
            <person name="Novikov A."/>
            <person name="Bonch-Osmolovskaya E.A."/>
            <person name="Slobodkin A.I."/>
        </authorList>
    </citation>
    <scope>NUCLEOTIDE SEQUENCE [LARGE SCALE GENOMIC DNA]</scope>
    <source>
        <strain evidence="9 10">A05MB</strain>
    </source>
</reference>
<evidence type="ECO:0000313" key="9">
    <source>
        <dbReference type="EMBL" id="TZE82246.1"/>
    </source>
</evidence>
<keyword evidence="4 8" id="KW-0812">Transmembrane</keyword>
<comment type="similarity">
    <text evidence="2">Belongs to the MreD family.</text>
</comment>
<evidence type="ECO:0000313" key="10">
    <source>
        <dbReference type="Proteomes" id="UP000322976"/>
    </source>
</evidence>
<evidence type="ECO:0000256" key="5">
    <source>
        <dbReference type="ARBA" id="ARBA00022960"/>
    </source>
</evidence>
<feature type="transmembrane region" description="Helical" evidence="8">
    <location>
        <begin position="64"/>
        <end position="85"/>
    </location>
</feature>
<dbReference type="GO" id="GO:0008360">
    <property type="term" value="P:regulation of cell shape"/>
    <property type="evidence" value="ECO:0007669"/>
    <property type="project" value="UniProtKB-KW"/>
</dbReference>
<dbReference type="InterPro" id="IPR007227">
    <property type="entry name" value="Cell_shape_determining_MreD"/>
</dbReference>
<dbReference type="AlphaFoldDB" id="A0A5D8QEH3"/>
<comment type="caution">
    <text evidence="9">The sequence shown here is derived from an EMBL/GenBank/DDBJ whole genome shotgun (WGS) entry which is preliminary data.</text>
</comment>
<dbReference type="NCBIfam" id="TIGR03426">
    <property type="entry name" value="shape_MreD"/>
    <property type="match status" value="1"/>
</dbReference>
<keyword evidence="7 8" id="KW-0472">Membrane</keyword>
<evidence type="ECO:0000256" key="8">
    <source>
        <dbReference type="SAM" id="Phobius"/>
    </source>
</evidence>
<feature type="transmembrane region" description="Helical" evidence="8">
    <location>
        <begin position="6"/>
        <end position="27"/>
    </location>
</feature>
<keyword evidence="6 8" id="KW-1133">Transmembrane helix</keyword>
<gene>
    <name evidence="9" type="primary">mreD</name>
    <name evidence="9" type="ORF">FWJ32_05665</name>
</gene>
<proteinExistence type="inferred from homology"/>
<evidence type="ECO:0000256" key="7">
    <source>
        <dbReference type="ARBA" id="ARBA00023136"/>
    </source>
</evidence>
<evidence type="ECO:0000256" key="4">
    <source>
        <dbReference type="ARBA" id="ARBA00022692"/>
    </source>
</evidence>
<dbReference type="GO" id="GO:0005886">
    <property type="term" value="C:plasma membrane"/>
    <property type="evidence" value="ECO:0007669"/>
    <property type="project" value="UniProtKB-SubCell"/>
</dbReference>
<protein>
    <submittedName>
        <fullName evidence="9">Rod shape-determining protein MreD</fullName>
    </submittedName>
</protein>
<feature type="transmembrane region" description="Helical" evidence="8">
    <location>
        <begin position="127"/>
        <end position="154"/>
    </location>
</feature>
<dbReference type="Pfam" id="PF04093">
    <property type="entry name" value="MreD"/>
    <property type="match status" value="1"/>
</dbReference>
<accession>A0A5D8QEH3</accession>
<dbReference type="InterPro" id="IPR017225">
    <property type="entry name" value="Cell_shape_determin_MreD_prd"/>
</dbReference>
<keyword evidence="3" id="KW-1003">Cell membrane</keyword>
<keyword evidence="5" id="KW-0133">Cell shape</keyword>
<dbReference type="RefSeq" id="WP_149545005.1">
    <property type="nucleotide sequence ID" value="NZ_VTPS01000007.1"/>
</dbReference>
<evidence type="ECO:0000256" key="6">
    <source>
        <dbReference type="ARBA" id="ARBA00022989"/>
    </source>
</evidence>
<evidence type="ECO:0000256" key="1">
    <source>
        <dbReference type="ARBA" id="ARBA00004651"/>
    </source>
</evidence>
<feature type="transmembrane region" description="Helical" evidence="8">
    <location>
        <begin position="97"/>
        <end position="121"/>
    </location>
</feature>
<sequence length="169" mass="19334">MRRYIIILLLFILVFSIQTAMLPFFSIYNISPDLLLIAITALSILNGQWEGMIFGLVTGILMDMFYSPVFGIYSIIYATFGFSVGKLSKNIFKESPFAALFFTITGSIYKGVVILFFKILLAYKTDVWMTFLALIFPEAVLNGIIIFLLYGYILRLNDSSYLRKNKTMF</sequence>
<evidence type="ECO:0000256" key="2">
    <source>
        <dbReference type="ARBA" id="ARBA00007776"/>
    </source>
</evidence>
<comment type="subcellular location">
    <subcellularLocation>
        <location evidence="1">Cell membrane</location>
        <topology evidence="1">Multi-pass membrane protein</topology>
    </subcellularLocation>
</comment>
<organism evidence="9 10">
    <name type="scientific">Calorimonas adulescens</name>
    <dbReference type="NCBI Taxonomy" id="2606906"/>
    <lineage>
        <taxon>Bacteria</taxon>
        <taxon>Bacillati</taxon>
        <taxon>Bacillota</taxon>
        <taxon>Clostridia</taxon>
        <taxon>Thermoanaerobacterales</taxon>
        <taxon>Thermoanaerobacteraceae</taxon>
        <taxon>Calorimonas</taxon>
    </lineage>
</organism>